<feature type="compositionally biased region" description="Basic and acidic residues" evidence="4">
    <location>
        <begin position="227"/>
        <end position="236"/>
    </location>
</feature>
<organism evidence="5 6">
    <name type="scientific">Aspergillus nomiae NRRL (strain ATCC 15546 / NRRL 13137 / CBS 260.88 / M93)</name>
    <dbReference type="NCBI Taxonomy" id="1509407"/>
    <lineage>
        <taxon>Eukaryota</taxon>
        <taxon>Fungi</taxon>
        <taxon>Dikarya</taxon>
        <taxon>Ascomycota</taxon>
        <taxon>Pezizomycotina</taxon>
        <taxon>Eurotiomycetes</taxon>
        <taxon>Eurotiomycetidae</taxon>
        <taxon>Eurotiales</taxon>
        <taxon>Aspergillaceae</taxon>
        <taxon>Aspergillus</taxon>
        <taxon>Aspergillus subgen. Circumdati</taxon>
    </lineage>
</organism>
<dbReference type="RefSeq" id="XP_015412068.1">
    <property type="nucleotide sequence ID" value="XM_015545877.1"/>
</dbReference>
<dbReference type="Proteomes" id="UP000037505">
    <property type="component" value="Unassembled WGS sequence"/>
</dbReference>
<sequence length="236" mass="26081">MNRLIDQLKSDIANGIDVPCSLESFLFALCTSFKGSMYMLTMKSVELMSLSITLLSAGLGTIHANLTQGVAVLASKQGQEIQEDMRGEILAHYSSFEEAWEKVVAKEAVPGLQSLLQEILRYFSVVPMGFPRTNITPVILDNGISIPENTWFYMNSKSANFDPLAFPEPDNFIPPRFVDKEEREPQTCRASGPADETFWLRGGDSSVCGLPSCQSPHVRHSRSPHSGLEDSRPGPR</sequence>
<dbReference type="STRING" id="1509407.A0A0L1JH97"/>
<dbReference type="PANTHER" id="PTHR24300">
    <property type="entry name" value="CYTOCHROME P450 508A4-RELATED"/>
    <property type="match status" value="1"/>
</dbReference>
<dbReference type="InterPro" id="IPR002401">
    <property type="entry name" value="Cyt_P450_E_grp-I"/>
</dbReference>
<dbReference type="AlphaFoldDB" id="A0A0L1JH97"/>
<keyword evidence="2" id="KW-0479">Metal-binding</keyword>
<keyword evidence="3" id="KW-0408">Iron</keyword>
<gene>
    <name evidence="5" type="ORF">ANOM_000619</name>
</gene>
<dbReference type="InterPro" id="IPR001128">
    <property type="entry name" value="Cyt_P450"/>
</dbReference>
<dbReference type="GO" id="GO:0006805">
    <property type="term" value="P:xenobiotic metabolic process"/>
    <property type="evidence" value="ECO:0007669"/>
    <property type="project" value="TreeGrafter"/>
</dbReference>
<dbReference type="InterPro" id="IPR050182">
    <property type="entry name" value="Cytochrome_P450_fam2"/>
</dbReference>
<feature type="region of interest" description="Disordered" evidence="4">
    <location>
        <begin position="211"/>
        <end position="236"/>
    </location>
</feature>
<dbReference type="GO" id="GO:0020037">
    <property type="term" value="F:heme binding"/>
    <property type="evidence" value="ECO:0007669"/>
    <property type="project" value="InterPro"/>
</dbReference>
<proteinExistence type="inferred from homology"/>
<dbReference type="Gene3D" id="1.10.630.10">
    <property type="entry name" value="Cytochrome P450"/>
    <property type="match status" value="1"/>
</dbReference>
<dbReference type="GO" id="GO:0006082">
    <property type="term" value="P:organic acid metabolic process"/>
    <property type="evidence" value="ECO:0007669"/>
    <property type="project" value="TreeGrafter"/>
</dbReference>
<protein>
    <recommendedName>
        <fullName evidence="7">Cytochrome P450</fullName>
    </recommendedName>
</protein>
<evidence type="ECO:0000256" key="2">
    <source>
        <dbReference type="ARBA" id="ARBA00022723"/>
    </source>
</evidence>
<evidence type="ECO:0000313" key="5">
    <source>
        <dbReference type="EMBL" id="KNG91145.1"/>
    </source>
</evidence>
<evidence type="ECO:0000313" key="6">
    <source>
        <dbReference type="Proteomes" id="UP000037505"/>
    </source>
</evidence>
<dbReference type="SUPFAM" id="SSF48264">
    <property type="entry name" value="Cytochrome P450"/>
    <property type="match status" value="1"/>
</dbReference>
<dbReference type="EMBL" id="JNOM01000005">
    <property type="protein sequence ID" value="KNG91145.1"/>
    <property type="molecule type" value="Genomic_DNA"/>
</dbReference>
<dbReference type="GO" id="GO:0008395">
    <property type="term" value="F:steroid hydroxylase activity"/>
    <property type="evidence" value="ECO:0007669"/>
    <property type="project" value="TreeGrafter"/>
</dbReference>
<dbReference type="GO" id="GO:0016712">
    <property type="term" value="F:oxidoreductase activity, acting on paired donors, with incorporation or reduction of molecular oxygen, reduced flavin or flavoprotein as one donor, and incorporation of one atom of oxygen"/>
    <property type="evidence" value="ECO:0007669"/>
    <property type="project" value="TreeGrafter"/>
</dbReference>
<evidence type="ECO:0008006" key="7">
    <source>
        <dbReference type="Google" id="ProtNLM"/>
    </source>
</evidence>
<dbReference type="GeneID" id="26802423"/>
<keyword evidence="6" id="KW-1185">Reference proteome</keyword>
<dbReference type="GO" id="GO:0005737">
    <property type="term" value="C:cytoplasm"/>
    <property type="evidence" value="ECO:0007669"/>
    <property type="project" value="TreeGrafter"/>
</dbReference>
<name>A0A0L1JH97_ASPN3</name>
<reference evidence="5 6" key="1">
    <citation type="submission" date="2014-06" db="EMBL/GenBank/DDBJ databases">
        <title>The Genome of the Aflatoxigenic Filamentous Fungus Aspergillus nomius.</title>
        <authorList>
            <person name="Moore M.G."/>
            <person name="Shannon B.M."/>
            <person name="Brian M.M."/>
        </authorList>
    </citation>
    <scope>NUCLEOTIDE SEQUENCE [LARGE SCALE GENOMIC DNA]</scope>
    <source>
        <strain evidence="5 6">NRRL 13137</strain>
    </source>
</reference>
<dbReference type="GO" id="GO:0005506">
    <property type="term" value="F:iron ion binding"/>
    <property type="evidence" value="ECO:0007669"/>
    <property type="project" value="InterPro"/>
</dbReference>
<comment type="similarity">
    <text evidence="1">Belongs to the cytochrome P450 family.</text>
</comment>
<evidence type="ECO:0000256" key="4">
    <source>
        <dbReference type="SAM" id="MobiDB-lite"/>
    </source>
</evidence>
<evidence type="ECO:0000256" key="1">
    <source>
        <dbReference type="ARBA" id="ARBA00010617"/>
    </source>
</evidence>
<comment type="caution">
    <text evidence="5">The sequence shown here is derived from an EMBL/GenBank/DDBJ whole genome shotgun (WGS) entry which is preliminary data.</text>
</comment>
<dbReference type="InterPro" id="IPR036396">
    <property type="entry name" value="Cyt_P450_sf"/>
</dbReference>
<dbReference type="PANTHER" id="PTHR24300:SF403">
    <property type="entry name" value="CYTOCHROME P450 306A1"/>
    <property type="match status" value="1"/>
</dbReference>
<dbReference type="Pfam" id="PF00067">
    <property type="entry name" value="p450"/>
    <property type="match status" value="1"/>
</dbReference>
<accession>A0A0L1JH97</accession>
<evidence type="ECO:0000256" key="3">
    <source>
        <dbReference type="ARBA" id="ARBA00023004"/>
    </source>
</evidence>
<dbReference type="PRINTS" id="PR00463">
    <property type="entry name" value="EP450I"/>
</dbReference>